<evidence type="ECO:0000313" key="9">
    <source>
        <dbReference type="EMBL" id="SFW88496.1"/>
    </source>
</evidence>
<dbReference type="SMART" id="SM01294">
    <property type="entry name" value="PKS_PP_betabranch"/>
    <property type="match status" value="2"/>
</dbReference>
<dbReference type="PROSITE" id="PS00606">
    <property type="entry name" value="KS3_1"/>
    <property type="match status" value="1"/>
</dbReference>
<keyword evidence="4" id="KW-0677">Repeat</keyword>
<dbReference type="GO" id="GO:0031177">
    <property type="term" value="F:phosphopantetheine binding"/>
    <property type="evidence" value="ECO:0007669"/>
    <property type="project" value="InterPro"/>
</dbReference>
<dbReference type="InterPro" id="IPR020806">
    <property type="entry name" value="PKS_PP-bd"/>
</dbReference>
<dbReference type="InterPro" id="IPR050091">
    <property type="entry name" value="PKS_NRPS_Biosynth_Enz"/>
</dbReference>
<keyword evidence="10" id="KW-1185">Reference proteome</keyword>
<dbReference type="InterPro" id="IPR014030">
    <property type="entry name" value="Ketoacyl_synth_N"/>
</dbReference>
<evidence type="ECO:0000256" key="5">
    <source>
        <dbReference type="ARBA" id="ARBA00023268"/>
    </source>
</evidence>
<accession>A0A1K1SVS3</accession>
<dbReference type="CDD" id="cd08956">
    <property type="entry name" value="KR_3_FAS_SDR_x"/>
    <property type="match status" value="1"/>
</dbReference>
<dbReference type="GO" id="GO:0004315">
    <property type="term" value="F:3-oxoacyl-[acyl-carrier-protein] synthase activity"/>
    <property type="evidence" value="ECO:0007669"/>
    <property type="project" value="InterPro"/>
</dbReference>
<dbReference type="InterPro" id="IPR016039">
    <property type="entry name" value="Thiolase-like"/>
</dbReference>
<evidence type="ECO:0000256" key="6">
    <source>
        <dbReference type="ARBA" id="ARBA00023315"/>
    </source>
</evidence>
<dbReference type="InterPro" id="IPR006162">
    <property type="entry name" value="Ppantetheine_attach_site"/>
</dbReference>
<dbReference type="SUPFAM" id="SSF47336">
    <property type="entry name" value="ACP-like"/>
    <property type="match status" value="2"/>
</dbReference>
<keyword evidence="2" id="KW-0597">Phosphoprotein</keyword>
<evidence type="ECO:0000256" key="2">
    <source>
        <dbReference type="ARBA" id="ARBA00022553"/>
    </source>
</evidence>
<dbReference type="InterPro" id="IPR057326">
    <property type="entry name" value="KR_dom"/>
</dbReference>
<dbReference type="PROSITE" id="PS00012">
    <property type="entry name" value="PHOSPHOPANTETHEINE"/>
    <property type="match status" value="1"/>
</dbReference>
<dbReference type="NCBIfam" id="NF045894">
    <property type="entry name" value="PKS_plus_SDR"/>
    <property type="match status" value="1"/>
</dbReference>
<dbReference type="InterPro" id="IPR036291">
    <property type="entry name" value="NAD(P)-bd_dom_sf"/>
</dbReference>
<dbReference type="CDD" id="cd00833">
    <property type="entry name" value="PKS"/>
    <property type="match status" value="1"/>
</dbReference>
<dbReference type="InterPro" id="IPR018201">
    <property type="entry name" value="Ketoacyl_synth_AS"/>
</dbReference>
<gene>
    <name evidence="9" type="ORF">SAMN04489730_6975</name>
</gene>
<dbReference type="SUPFAM" id="SSF51735">
    <property type="entry name" value="NAD(P)-binding Rossmann-fold domains"/>
    <property type="match status" value="4"/>
</dbReference>
<dbReference type="GO" id="GO:0004312">
    <property type="term" value="F:fatty acid synthase activity"/>
    <property type="evidence" value="ECO:0007669"/>
    <property type="project" value="TreeGrafter"/>
</dbReference>
<dbReference type="Pfam" id="PF16197">
    <property type="entry name" value="KAsynt_C_assoc"/>
    <property type="match status" value="1"/>
</dbReference>
<keyword evidence="3 9" id="KW-0808">Transferase</keyword>
<dbReference type="InterPro" id="IPR036736">
    <property type="entry name" value="ACP-like_sf"/>
</dbReference>
<evidence type="ECO:0000256" key="1">
    <source>
        <dbReference type="ARBA" id="ARBA00022450"/>
    </source>
</evidence>
<evidence type="ECO:0000313" key="10">
    <source>
        <dbReference type="Proteomes" id="UP000182740"/>
    </source>
</evidence>
<dbReference type="EMBL" id="FPJG01000006">
    <property type="protein sequence ID" value="SFW88496.1"/>
    <property type="molecule type" value="Genomic_DNA"/>
</dbReference>
<dbReference type="InterPro" id="IPR014031">
    <property type="entry name" value="Ketoacyl_synth_C"/>
</dbReference>
<dbReference type="Gene3D" id="3.40.50.720">
    <property type="entry name" value="NAD(P)-binding Rossmann-like Domain"/>
    <property type="match status" value="2"/>
</dbReference>
<dbReference type="Pfam" id="PF00109">
    <property type="entry name" value="ketoacyl-synt"/>
    <property type="match status" value="1"/>
</dbReference>
<evidence type="ECO:0000259" key="8">
    <source>
        <dbReference type="PROSITE" id="PS52004"/>
    </source>
</evidence>
<dbReference type="STRING" id="546364.SAMN04489730_6975"/>
<dbReference type="SUPFAM" id="SSF52151">
    <property type="entry name" value="FabD/lysophospholipase-like"/>
    <property type="match status" value="1"/>
</dbReference>
<dbReference type="GO" id="GO:0006633">
    <property type="term" value="P:fatty acid biosynthetic process"/>
    <property type="evidence" value="ECO:0007669"/>
    <property type="project" value="InterPro"/>
</dbReference>
<proteinExistence type="predicted"/>
<evidence type="ECO:0000256" key="4">
    <source>
        <dbReference type="ARBA" id="ARBA00022737"/>
    </source>
</evidence>
<dbReference type="SUPFAM" id="SSF53901">
    <property type="entry name" value="Thiolase-like"/>
    <property type="match status" value="1"/>
</dbReference>
<dbReference type="InterPro" id="IPR032821">
    <property type="entry name" value="PKS_assoc"/>
</dbReference>
<dbReference type="InterPro" id="IPR016035">
    <property type="entry name" value="Acyl_Trfase/lysoPLipase"/>
</dbReference>
<dbReference type="Proteomes" id="UP000182740">
    <property type="component" value="Unassembled WGS sequence"/>
</dbReference>
<dbReference type="SMART" id="SM00825">
    <property type="entry name" value="PKS_KS"/>
    <property type="match status" value="1"/>
</dbReference>
<dbReference type="Pfam" id="PF08659">
    <property type="entry name" value="KR"/>
    <property type="match status" value="2"/>
</dbReference>
<dbReference type="SMART" id="SM00822">
    <property type="entry name" value="PKS_KR"/>
    <property type="match status" value="2"/>
</dbReference>
<dbReference type="InterPro" id="IPR013968">
    <property type="entry name" value="PKS_KR"/>
</dbReference>
<dbReference type="Pfam" id="PF00550">
    <property type="entry name" value="PP-binding"/>
    <property type="match status" value="2"/>
</dbReference>
<dbReference type="Pfam" id="PF00698">
    <property type="entry name" value="Acyl_transf_1"/>
    <property type="match status" value="1"/>
</dbReference>
<dbReference type="InterPro" id="IPR014043">
    <property type="entry name" value="Acyl_transferase_dom"/>
</dbReference>
<protein>
    <submittedName>
        <fullName evidence="9">Acyl transferase domain-containing protein</fullName>
    </submittedName>
</protein>
<dbReference type="InterPro" id="IPR001227">
    <property type="entry name" value="Ac_transferase_dom_sf"/>
</dbReference>
<sequence length="2005" mass="205696">MAAEAADPAQALELVRGWLADERFADAKLVVRTRGALTEPAAAGVWGLVRSARAEHPGRFALLDTDTEVTLFDTDEPEVVVRNGTVLVPRLRRATGGEPSTWDTEGTVLITGGTGALGARVARHLAAEHGVRHFVLLSRRGPDADGAAELRAELGEGAKIVACDVADRAALSAVLGAIPGDRPLRAVVHTAGVLDDGLVESLTPERLAAVWAPKVTAAQVLHELTAGLDLTAFVLFSSVAGTFGAPGQAGYAAANAALDALARHRHDLGLPAASLAWGLWETGDGMTGALDGTHRRRIGRGGLAGMSAARGLELFDAALATGSPTAVPAALDLAGVRARADSVPALLRALVPPARRAAGSGAVASGFGARLAGLDEPDRRRAVLDLVRAQAAAVLGHPSAAAVEPGRSFTELGFDSLTAVELRNRLTAATGLRLPATLVFDHPSPRALAGFVLAELDGRGPAVTAAAAPAAADEPVAIVGMACRYPGGVADPDGFWRLVASGGDGVSAFPADRGWDLEALSGTAGRPGTSATGEGGFLYDAAEFDPGFFGISPREAAGMDPQQRLLLESSWQALESAGIDPESLRGSRTGVFAGVMYHDYGTGVFADADGTPAHVGYGSAGSVVSGRVAYTFGLEGPAVTVDTACSSSLVALHWAAQALRSGECSLALAGGVTVLATPGAFVEFTRQGGLAADGRCKPFAEAADGTGWGEGAGVLVVERLSDARRNGHPVLAVLKGSAVNSDGASNGLTAPNGPSQQRVIRQALTAAGLAARDVDVVEAHGTGTALGDPIEAQALLATYGQDREHPLLLGSVKSNFGHTQAAAGVAGVIKVVLAMRHGLVPETLHVDAPSSHVDWTAGAVELVTAPTPWPETGRPRRAAVSSFGISGTNAHVVLEAPPAVEPAEPGPAPEGPLPWVLSAKSADGVRRQAAALRAHLAANPGFGAADVGHSLAVTRARLRHRAVALDPAALDALADGRATPDVVRAEAVPEPRLGFLFSGQGSQGLGMGHQLHERYPVFAEAFDEVCARLDAELGCSLRDVLWGTDAGELNRTVFAQAGLFAVEVALFRLLESFGVAPDVLIGHSIGELAAAHVAGVFSLADACVLVAARGRLMQALPEGGAMLAVQASEVDIQPVLAELDGVSLAAVNGPDSVVVSGDAEAVEAVAAWAAGRKTNRLKVSHAFHSHRMDPMLAEFGRITAGLDYREPRLTLVSTLTGKPAAGELCSAAYWVDQVRGAVRFADAVAVAADQGVTAFAELGPDGVLAALAAVVAEGATTVAAQRAGHDATRSLHAALATVHAHGLPVDWTPLYAPYRPRRVPLPGYAFERSRFWLAPVRETGGEVDARFWQAVSEEDWDTLGAALALPDADALSATTAALAAWRRGQDQASAVDRLRYRAAFVPVADPAPAPAAGTWLLLTDDTGTYADLAAHPDVTRVTVPSDVDAAALAALAGSAEGVLSTLDAARTALVLQALPDVRVWAVTRGAVTTGAADPAPDPGQAAVWGFGRAAALEYPGRWGGLVDLPERLDERGLARFTGVLAGPEDQVAIRASGVFARRLLPAGPAGGEEWTTDGTVLVTGGTGALGAQVARWVAGRGARRVVLLGRRGPDAPGAAALRDELTALGAEVRIEACDVADRAALAAVLADERVSAVFHTAGVLDDGVVDALTPDRFAKVFAPKAAAARHLDELTAGHPVTAFVLFSSLAGAIGAAGQANYAAANAFLDALAEQRRRAGRPGLSVAWGAWAEAGMAATGDARLGRGGIVGIEPADALHALGRALAGSDVAPVVAGIDWARFVPAFTAVRPSPLLADLPDAARHARPAIDGDAAGRLRDRLAGASDAERERLLLELVREQAALVLGHRGAAAVDVRESFRTLGFDSLTAVEFRNLLGASTGLALPATVVFDHPNPAALARHLLGGFAGPDGSVTGELDALEAAMRAAEPDPATRNAVTLRLQVLLSRWSAGENTADTAADTGEPAEIAEQLKSATATEVFDFIERQLGMP</sequence>
<dbReference type="SUPFAM" id="SSF55048">
    <property type="entry name" value="Probable ACP-binding domain of malonyl-CoA ACP transacylase"/>
    <property type="match status" value="1"/>
</dbReference>
<dbReference type="SMART" id="SM00823">
    <property type="entry name" value="PKS_PP"/>
    <property type="match status" value="2"/>
</dbReference>
<name>A0A1K1SVS3_9PSEU</name>
<dbReference type="Gene3D" id="3.40.47.10">
    <property type="match status" value="1"/>
</dbReference>
<dbReference type="Pfam" id="PF02801">
    <property type="entry name" value="Ketoacyl-synt_C"/>
    <property type="match status" value="1"/>
</dbReference>
<keyword evidence="6" id="KW-0012">Acyltransferase</keyword>
<dbReference type="InterPro" id="IPR009081">
    <property type="entry name" value="PP-bd_ACP"/>
</dbReference>
<reference evidence="10" key="1">
    <citation type="submission" date="2016-11" db="EMBL/GenBank/DDBJ databases">
        <authorList>
            <person name="Varghese N."/>
            <person name="Submissions S."/>
        </authorList>
    </citation>
    <scope>NUCLEOTIDE SEQUENCE [LARGE SCALE GENOMIC DNA]</scope>
    <source>
        <strain evidence="10">DSM 44671</strain>
    </source>
</reference>
<feature type="domain" description="Carrier" evidence="7">
    <location>
        <begin position="1846"/>
        <end position="1921"/>
    </location>
</feature>
<dbReference type="InterPro" id="IPR016036">
    <property type="entry name" value="Malonyl_transacylase_ACP-bd"/>
</dbReference>
<dbReference type="CDD" id="cd08952">
    <property type="entry name" value="KR_1_SDR_x"/>
    <property type="match status" value="1"/>
</dbReference>
<dbReference type="FunFam" id="3.40.47.10:FF:000019">
    <property type="entry name" value="Polyketide synthase type I"/>
    <property type="match status" value="1"/>
</dbReference>
<evidence type="ECO:0000259" key="7">
    <source>
        <dbReference type="PROSITE" id="PS50075"/>
    </source>
</evidence>
<feature type="domain" description="Ketosynthase family 3 (KS3)" evidence="8">
    <location>
        <begin position="473"/>
        <end position="896"/>
    </location>
</feature>
<dbReference type="SMART" id="SM00827">
    <property type="entry name" value="PKS_AT"/>
    <property type="match status" value="1"/>
</dbReference>
<keyword evidence="5" id="KW-0511">Multifunctional enzyme</keyword>
<dbReference type="PANTHER" id="PTHR43775:SF51">
    <property type="entry name" value="INACTIVE PHENOLPHTHIOCEROL SYNTHESIS POLYKETIDE SYNTHASE TYPE I PKS1-RELATED"/>
    <property type="match status" value="1"/>
</dbReference>
<dbReference type="FunFam" id="1.10.1200.10:FF:000007">
    <property type="entry name" value="Probable polyketide synthase pks17"/>
    <property type="match status" value="2"/>
</dbReference>
<dbReference type="PROSITE" id="PS50075">
    <property type="entry name" value="CARRIER"/>
    <property type="match status" value="2"/>
</dbReference>
<dbReference type="PANTHER" id="PTHR43775">
    <property type="entry name" value="FATTY ACID SYNTHASE"/>
    <property type="match status" value="1"/>
</dbReference>
<dbReference type="PROSITE" id="PS52004">
    <property type="entry name" value="KS3_2"/>
    <property type="match status" value="1"/>
</dbReference>
<organism evidence="9 10">
    <name type="scientific">Amycolatopsis australiensis</name>
    <dbReference type="NCBI Taxonomy" id="546364"/>
    <lineage>
        <taxon>Bacteria</taxon>
        <taxon>Bacillati</taxon>
        <taxon>Actinomycetota</taxon>
        <taxon>Actinomycetes</taxon>
        <taxon>Pseudonocardiales</taxon>
        <taxon>Pseudonocardiaceae</taxon>
        <taxon>Amycolatopsis</taxon>
    </lineage>
</organism>
<evidence type="ECO:0000256" key="3">
    <source>
        <dbReference type="ARBA" id="ARBA00022679"/>
    </source>
</evidence>
<dbReference type="Pfam" id="PF18369">
    <property type="entry name" value="PKS_DE"/>
    <property type="match status" value="1"/>
</dbReference>
<dbReference type="InterPro" id="IPR041618">
    <property type="entry name" value="PKS_DE"/>
</dbReference>
<keyword evidence="1" id="KW-0596">Phosphopantetheine</keyword>
<dbReference type="InterPro" id="IPR020841">
    <property type="entry name" value="PKS_Beta-ketoAc_synthase_dom"/>
</dbReference>
<dbReference type="Gene3D" id="3.30.70.3290">
    <property type="match status" value="1"/>
</dbReference>
<feature type="domain" description="Carrier" evidence="7">
    <location>
        <begin position="381"/>
        <end position="456"/>
    </location>
</feature>
<dbReference type="Gene3D" id="1.10.1200.10">
    <property type="entry name" value="ACP-like"/>
    <property type="match status" value="2"/>
</dbReference>
<dbReference type="Gene3D" id="3.40.366.10">
    <property type="entry name" value="Malonyl-Coenzyme A Acyl Carrier Protein, domain 2"/>
    <property type="match status" value="1"/>
</dbReference>